<protein>
    <recommendedName>
        <fullName evidence="6">Probable membrane transporter protein</fullName>
    </recommendedName>
</protein>
<accession>A0A427V8B6</accession>
<keyword evidence="5 6" id="KW-0472">Membrane</keyword>
<reference evidence="7 8" key="1">
    <citation type="submission" date="2018-10" db="EMBL/GenBank/DDBJ databases">
        <title>Transmission dynamics of multidrug resistant bacteria on intensive care unit surfaces.</title>
        <authorList>
            <person name="D'Souza A.W."/>
            <person name="Potter R.F."/>
            <person name="Wallace M."/>
            <person name="Shupe A."/>
            <person name="Patel S."/>
            <person name="Sun S."/>
            <person name="Gul D."/>
            <person name="Kwon J.H."/>
            <person name="Andleeb S."/>
            <person name="Burnham C.-A.D."/>
            <person name="Dantas G."/>
        </authorList>
    </citation>
    <scope>NUCLEOTIDE SEQUENCE [LARGE SCALE GENOMIC DNA]</scope>
    <source>
        <strain evidence="7 8">AS_373</strain>
    </source>
</reference>
<evidence type="ECO:0000256" key="5">
    <source>
        <dbReference type="ARBA" id="ARBA00023136"/>
    </source>
</evidence>
<dbReference type="AlphaFoldDB" id="A0A427V8B6"/>
<dbReference type="Pfam" id="PF01925">
    <property type="entry name" value="TauE"/>
    <property type="match status" value="1"/>
</dbReference>
<evidence type="ECO:0000313" key="8">
    <source>
        <dbReference type="Proteomes" id="UP000275331"/>
    </source>
</evidence>
<gene>
    <name evidence="7" type="ORF">EGT71_00345</name>
</gene>
<evidence type="ECO:0000256" key="6">
    <source>
        <dbReference type="RuleBase" id="RU363041"/>
    </source>
</evidence>
<dbReference type="Proteomes" id="UP000275331">
    <property type="component" value="Unassembled WGS sequence"/>
</dbReference>
<dbReference type="GO" id="GO:0005886">
    <property type="term" value="C:plasma membrane"/>
    <property type="evidence" value="ECO:0007669"/>
    <property type="project" value="UniProtKB-SubCell"/>
</dbReference>
<evidence type="ECO:0000313" key="7">
    <source>
        <dbReference type="EMBL" id="RSE29006.1"/>
    </source>
</evidence>
<sequence length="247" mass="26488">MSTTLLLFFECFCIGGGLGFLGGLLGIGGGIIAIPVLAWLFQMDQQLAQGTVLIMIIPNVIMSVIHYRRRNDIKFKNIIPLCILSSVFSVFSSMLAIHLDAASLNLFFCGFIFLLAFYYLYTIVINRKTPRYALPESWLPVTGIVCGLTSGLFTVGGGMVIVPLLVALFSYSQTKAQGTALALVLPGAVTALVTYAVAGHVAWSVGLPMALGGVFTVAWGVALAHRLPTQALKMCFCAMLFFVAFSA</sequence>
<dbReference type="OrthoDB" id="7030574at2"/>
<feature type="transmembrane region" description="Helical" evidence="6">
    <location>
        <begin position="138"/>
        <end position="171"/>
    </location>
</feature>
<keyword evidence="6" id="KW-0997">Cell inner membrane</keyword>
<dbReference type="EMBL" id="RHXB01000001">
    <property type="protein sequence ID" value="RSE29006.1"/>
    <property type="molecule type" value="Genomic_DNA"/>
</dbReference>
<keyword evidence="3 6" id="KW-0812">Transmembrane</keyword>
<dbReference type="InterPro" id="IPR002781">
    <property type="entry name" value="TM_pro_TauE-like"/>
</dbReference>
<comment type="caution">
    <text evidence="7">The sequence shown here is derived from an EMBL/GenBank/DDBJ whole genome shotgun (WGS) entry which is preliminary data.</text>
</comment>
<dbReference type="PANTHER" id="PTHR43701">
    <property type="entry name" value="MEMBRANE TRANSPORTER PROTEIN MJ0441-RELATED"/>
    <property type="match status" value="1"/>
</dbReference>
<dbReference type="PANTHER" id="PTHR43701:SF2">
    <property type="entry name" value="MEMBRANE TRANSPORTER PROTEIN YJNA-RELATED"/>
    <property type="match status" value="1"/>
</dbReference>
<evidence type="ECO:0000256" key="2">
    <source>
        <dbReference type="ARBA" id="ARBA00009142"/>
    </source>
</evidence>
<keyword evidence="4 6" id="KW-1133">Transmembrane helix</keyword>
<evidence type="ECO:0000256" key="3">
    <source>
        <dbReference type="ARBA" id="ARBA00022692"/>
    </source>
</evidence>
<organism evidence="7 8">
    <name type="scientific">Atlantibacter subterraneus</name>
    <dbReference type="NCBI Taxonomy" id="255519"/>
    <lineage>
        <taxon>Bacteria</taxon>
        <taxon>Pseudomonadati</taxon>
        <taxon>Pseudomonadota</taxon>
        <taxon>Gammaproteobacteria</taxon>
        <taxon>Enterobacterales</taxon>
        <taxon>Enterobacteriaceae</taxon>
        <taxon>Atlantibacter</taxon>
    </lineage>
</organism>
<feature type="transmembrane region" description="Helical" evidence="6">
    <location>
        <begin position="78"/>
        <end position="99"/>
    </location>
</feature>
<feature type="transmembrane region" description="Helical" evidence="6">
    <location>
        <begin position="205"/>
        <end position="224"/>
    </location>
</feature>
<feature type="transmembrane region" description="Helical" evidence="6">
    <location>
        <begin position="230"/>
        <end position="246"/>
    </location>
</feature>
<feature type="transmembrane region" description="Helical" evidence="6">
    <location>
        <begin position="47"/>
        <end position="66"/>
    </location>
</feature>
<evidence type="ECO:0000256" key="4">
    <source>
        <dbReference type="ARBA" id="ARBA00022989"/>
    </source>
</evidence>
<feature type="transmembrane region" description="Helical" evidence="6">
    <location>
        <begin position="177"/>
        <end position="198"/>
    </location>
</feature>
<feature type="transmembrane region" description="Helical" evidence="6">
    <location>
        <begin position="105"/>
        <end position="126"/>
    </location>
</feature>
<comment type="similarity">
    <text evidence="2 6">Belongs to the 4-toluene sulfonate uptake permease (TSUP) (TC 2.A.102) family.</text>
</comment>
<feature type="transmembrane region" description="Helical" evidence="6">
    <location>
        <begin position="12"/>
        <end position="41"/>
    </location>
</feature>
<proteinExistence type="inferred from homology"/>
<keyword evidence="6" id="KW-1003">Cell membrane</keyword>
<name>A0A427V8B6_9ENTR</name>
<comment type="subcellular location">
    <subcellularLocation>
        <location evidence="6">Cell inner membrane</location>
        <topology evidence="6">Multi-pass membrane protein</topology>
    </subcellularLocation>
    <subcellularLocation>
        <location evidence="1">Membrane</location>
        <topology evidence="1">Multi-pass membrane protein</topology>
    </subcellularLocation>
</comment>
<evidence type="ECO:0000256" key="1">
    <source>
        <dbReference type="ARBA" id="ARBA00004141"/>
    </source>
</evidence>
<dbReference type="RefSeq" id="WP_125295358.1">
    <property type="nucleotide sequence ID" value="NZ_JAPTZM010000001.1"/>
</dbReference>
<dbReference type="InterPro" id="IPR051598">
    <property type="entry name" value="TSUP/Inactive_protease-like"/>
</dbReference>